<comment type="caution">
    <text evidence="5">The sequence shown here is derived from an EMBL/GenBank/DDBJ whole genome shotgun (WGS) entry which is preliminary data.</text>
</comment>
<dbReference type="Gene3D" id="3.40.720.10">
    <property type="entry name" value="Alkaline Phosphatase, subunit A"/>
    <property type="match status" value="1"/>
</dbReference>
<proteinExistence type="inferred from homology"/>
<dbReference type="Pfam" id="PF00884">
    <property type="entry name" value="Sulfatase"/>
    <property type="match status" value="1"/>
</dbReference>
<dbReference type="Proteomes" id="UP000621560">
    <property type="component" value="Unassembled WGS sequence"/>
</dbReference>
<keyword evidence="3" id="KW-0378">Hydrolase</keyword>
<dbReference type="InterPro" id="IPR017850">
    <property type="entry name" value="Alkaline_phosphatase_core_sf"/>
</dbReference>
<feature type="domain" description="Sulfatase N-terminal" evidence="4">
    <location>
        <begin position="17"/>
        <end position="275"/>
    </location>
</feature>
<protein>
    <submittedName>
        <fullName evidence="5">Sulfatase</fullName>
    </submittedName>
</protein>
<evidence type="ECO:0000256" key="3">
    <source>
        <dbReference type="ARBA" id="ARBA00022801"/>
    </source>
</evidence>
<accession>A0A927BRR7</accession>
<evidence type="ECO:0000313" key="5">
    <source>
        <dbReference type="EMBL" id="MBD2845562.1"/>
    </source>
</evidence>
<keyword evidence="2" id="KW-0479">Metal-binding</keyword>
<dbReference type="CDD" id="cd16027">
    <property type="entry name" value="SGSH"/>
    <property type="match status" value="1"/>
</dbReference>
<dbReference type="GO" id="GO:0046872">
    <property type="term" value="F:metal ion binding"/>
    <property type="evidence" value="ECO:0007669"/>
    <property type="project" value="UniProtKB-KW"/>
</dbReference>
<dbReference type="SUPFAM" id="SSF53649">
    <property type="entry name" value="Alkaline phosphatase-like"/>
    <property type="match status" value="1"/>
</dbReference>
<comment type="similarity">
    <text evidence="1">Belongs to the sulfatase family.</text>
</comment>
<dbReference type="PROSITE" id="PS00523">
    <property type="entry name" value="SULFATASE_1"/>
    <property type="match status" value="1"/>
</dbReference>
<name>A0A927BRR7_9BACL</name>
<dbReference type="InterPro" id="IPR024607">
    <property type="entry name" value="Sulfatase_CS"/>
</dbReference>
<sequence length="428" mass="47340">MNIIIMHTHDTGRSIEPYGFACSTPRLMAFARQGMLFRNAYCAGPTCSPSRSALMTGMSAHSCGMLGLTHRGFRLSDPSMHLASFLSRHGYDTVLCGVQHESDDPFRLGYQRRVGTAGPDRGPHDRLNALEASAFIRERHERPYFLSFGMFNTHRPFPEPSGIHDPSYVAPPFPLADCQVNRTETARFLTSLDTVDKCVGMVLDALESSGQMQDTLVIFTTDHGLAFPRMKCSLFDTGIGVSLMIRLAGTIPQGVVTDALVSQIDLFPTICEAAGLRPPERLQGTSLLPLAAHPDGRIRDSVFAEVNYHAAYEPMRCIRTERYKLISYYGDYPGPILSNMDDSASKQFLVDNGLRAEVREREQLFDLLLDPVERHNRVDHPEYAAVYADLSSQLQSWMRDTKDPLLSGAVPQPAGAIVTSVGAVRPTD</sequence>
<dbReference type="AlphaFoldDB" id="A0A927BRR7"/>
<keyword evidence="6" id="KW-1185">Reference proteome</keyword>
<evidence type="ECO:0000313" key="6">
    <source>
        <dbReference type="Proteomes" id="UP000621560"/>
    </source>
</evidence>
<dbReference type="GO" id="GO:0005737">
    <property type="term" value="C:cytoplasm"/>
    <property type="evidence" value="ECO:0007669"/>
    <property type="project" value="TreeGrafter"/>
</dbReference>
<reference evidence="5" key="1">
    <citation type="submission" date="2020-09" db="EMBL/GenBank/DDBJ databases">
        <title>A novel bacterium of genus Paenibacillus, isolated from South China Sea.</title>
        <authorList>
            <person name="Huang H."/>
            <person name="Mo K."/>
            <person name="Hu Y."/>
        </authorList>
    </citation>
    <scope>NUCLEOTIDE SEQUENCE</scope>
    <source>
        <strain evidence="5">IB182496</strain>
    </source>
</reference>
<evidence type="ECO:0000256" key="1">
    <source>
        <dbReference type="ARBA" id="ARBA00008779"/>
    </source>
</evidence>
<dbReference type="InterPro" id="IPR000917">
    <property type="entry name" value="Sulfatase_N"/>
</dbReference>
<evidence type="ECO:0000256" key="2">
    <source>
        <dbReference type="ARBA" id="ARBA00022723"/>
    </source>
</evidence>
<dbReference type="PANTHER" id="PTHR45953:SF1">
    <property type="entry name" value="IDURONATE 2-SULFATASE"/>
    <property type="match status" value="1"/>
</dbReference>
<dbReference type="PANTHER" id="PTHR45953">
    <property type="entry name" value="IDURONATE 2-SULFATASE"/>
    <property type="match status" value="1"/>
</dbReference>
<evidence type="ECO:0000259" key="4">
    <source>
        <dbReference type="Pfam" id="PF00884"/>
    </source>
</evidence>
<organism evidence="5 6">
    <name type="scientific">Paenibacillus sabuli</name>
    <dbReference type="NCBI Taxonomy" id="2772509"/>
    <lineage>
        <taxon>Bacteria</taxon>
        <taxon>Bacillati</taxon>
        <taxon>Bacillota</taxon>
        <taxon>Bacilli</taxon>
        <taxon>Bacillales</taxon>
        <taxon>Paenibacillaceae</taxon>
        <taxon>Paenibacillus</taxon>
    </lineage>
</organism>
<dbReference type="EMBL" id="JACXIZ010000016">
    <property type="protein sequence ID" value="MBD2845562.1"/>
    <property type="molecule type" value="Genomic_DNA"/>
</dbReference>
<gene>
    <name evidence="5" type="ORF">IDH44_10205</name>
</gene>
<dbReference type="GO" id="GO:0008484">
    <property type="term" value="F:sulfuric ester hydrolase activity"/>
    <property type="evidence" value="ECO:0007669"/>
    <property type="project" value="TreeGrafter"/>
</dbReference>